<evidence type="ECO:0000256" key="2">
    <source>
        <dbReference type="ARBA" id="ARBA00010139"/>
    </source>
</evidence>
<evidence type="ECO:0000256" key="1">
    <source>
        <dbReference type="ARBA" id="ARBA00001974"/>
    </source>
</evidence>
<dbReference type="EMBL" id="UINC01042882">
    <property type="protein sequence ID" value="SVB46112.1"/>
    <property type="molecule type" value="Genomic_DNA"/>
</dbReference>
<sequence length="117" mass="13731">MSEQRVDAVIVGAGFAGMYALHRLLKENFRPIVFETGDNVGGTWYWNRYPGARCDVQSMEYSYTFDDTLQQDWDWSEKYASQPEILRYANHVADRFKLRPHINFGTRVLSAHYQEDD</sequence>
<evidence type="ECO:0000256" key="4">
    <source>
        <dbReference type="ARBA" id="ARBA00022827"/>
    </source>
</evidence>
<evidence type="ECO:0000256" key="7">
    <source>
        <dbReference type="ARBA" id="ARBA00023033"/>
    </source>
</evidence>
<keyword evidence="5" id="KW-0521">NADP</keyword>
<dbReference type="SUPFAM" id="SSF51905">
    <property type="entry name" value="FAD/NAD(P)-binding domain"/>
    <property type="match status" value="1"/>
</dbReference>
<dbReference type="GO" id="GO:0004497">
    <property type="term" value="F:monooxygenase activity"/>
    <property type="evidence" value="ECO:0007669"/>
    <property type="project" value="UniProtKB-KW"/>
</dbReference>
<organism evidence="8">
    <name type="scientific">marine metagenome</name>
    <dbReference type="NCBI Taxonomy" id="408172"/>
    <lineage>
        <taxon>unclassified sequences</taxon>
        <taxon>metagenomes</taxon>
        <taxon>ecological metagenomes</taxon>
    </lineage>
</organism>
<name>A0A382E6Z2_9ZZZZ</name>
<dbReference type="InterPro" id="IPR036188">
    <property type="entry name" value="FAD/NAD-bd_sf"/>
</dbReference>
<dbReference type="PANTHER" id="PTHR43098">
    <property type="entry name" value="L-ORNITHINE N(5)-MONOOXYGENASE-RELATED"/>
    <property type="match status" value="1"/>
</dbReference>
<comment type="cofactor">
    <cofactor evidence="1">
        <name>FAD</name>
        <dbReference type="ChEBI" id="CHEBI:57692"/>
    </cofactor>
</comment>
<dbReference type="Gene3D" id="3.50.50.60">
    <property type="entry name" value="FAD/NAD(P)-binding domain"/>
    <property type="match status" value="1"/>
</dbReference>
<keyword evidence="6" id="KW-0560">Oxidoreductase</keyword>
<comment type="similarity">
    <text evidence="2">Belongs to the FAD-binding monooxygenase family.</text>
</comment>
<dbReference type="PANTHER" id="PTHR43098:SF3">
    <property type="entry name" value="L-ORNITHINE N(5)-MONOOXYGENASE-RELATED"/>
    <property type="match status" value="1"/>
</dbReference>
<gene>
    <name evidence="8" type="ORF">METZ01_LOCUS198966</name>
</gene>
<evidence type="ECO:0008006" key="9">
    <source>
        <dbReference type="Google" id="ProtNLM"/>
    </source>
</evidence>
<protein>
    <recommendedName>
        <fullName evidence="9">FAD/NAD(P)-binding domain-containing protein</fullName>
    </recommendedName>
</protein>
<keyword evidence="7" id="KW-0503">Monooxygenase</keyword>
<keyword evidence="4" id="KW-0274">FAD</keyword>
<dbReference type="InterPro" id="IPR050775">
    <property type="entry name" value="FAD-binding_Monooxygenases"/>
</dbReference>
<feature type="non-terminal residue" evidence="8">
    <location>
        <position position="117"/>
    </location>
</feature>
<reference evidence="8" key="1">
    <citation type="submission" date="2018-05" db="EMBL/GenBank/DDBJ databases">
        <authorList>
            <person name="Lanie J.A."/>
            <person name="Ng W.-L."/>
            <person name="Kazmierczak K.M."/>
            <person name="Andrzejewski T.M."/>
            <person name="Davidsen T.M."/>
            <person name="Wayne K.J."/>
            <person name="Tettelin H."/>
            <person name="Glass J.I."/>
            <person name="Rusch D."/>
            <person name="Podicherti R."/>
            <person name="Tsui H.-C.T."/>
            <person name="Winkler M.E."/>
        </authorList>
    </citation>
    <scope>NUCLEOTIDE SEQUENCE</scope>
</reference>
<accession>A0A382E6Z2</accession>
<evidence type="ECO:0000256" key="3">
    <source>
        <dbReference type="ARBA" id="ARBA00022630"/>
    </source>
</evidence>
<dbReference type="AlphaFoldDB" id="A0A382E6Z2"/>
<evidence type="ECO:0000256" key="5">
    <source>
        <dbReference type="ARBA" id="ARBA00022857"/>
    </source>
</evidence>
<dbReference type="Pfam" id="PF13450">
    <property type="entry name" value="NAD_binding_8"/>
    <property type="match status" value="1"/>
</dbReference>
<evidence type="ECO:0000313" key="8">
    <source>
        <dbReference type="EMBL" id="SVB46112.1"/>
    </source>
</evidence>
<keyword evidence="3" id="KW-0285">Flavoprotein</keyword>
<proteinExistence type="inferred from homology"/>
<evidence type="ECO:0000256" key="6">
    <source>
        <dbReference type="ARBA" id="ARBA00023002"/>
    </source>
</evidence>